<evidence type="ECO:0000313" key="2">
    <source>
        <dbReference type="EMBL" id="WPF83460.1"/>
    </source>
</evidence>
<evidence type="ECO:0000256" key="1">
    <source>
        <dbReference type="SAM" id="MobiDB-lite"/>
    </source>
</evidence>
<evidence type="ECO:0000313" key="3">
    <source>
        <dbReference type="Proteomes" id="UP001304340"/>
    </source>
</evidence>
<dbReference type="Proteomes" id="UP001304340">
    <property type="component" value="Chromosome"/>
</dbReference>
<dbReference type="InterPro" id="IPR016035">
    <property type="entry name" value="Acyl_Trfase/lysoPLipase"/>
</dbReference>
<dbReference type="AlphaFoldDB" id="A0AAF0Z695"/>
<sequence>MSSNSTVPLREDRFSRSTTNSHARRRRVPSVEPDGLSTVVFFPGLGSRSAYRDIDQRTVGAGSTAALEVYEAAAHALGQVHTPLSLATDATSLPEDPVERQGYVGAAFFTHNVAIYRDLEHQSRRDGALQFSAYTGESFGMLVAAVAGGSLSVSDGALLAYAFTPILLGASNEHSRKASAIDLSRYVPRYPADALPVSEPAHVIALRGHSDDVARLLESLEQLHGTAVELHKRYSPRQFNIYVNASAMPTFVRVLGAFPEVTAEELKEATTFLAHSRRMSGAREALDRFIEGHGIVFSDPHTPLISNSGAGFLLTGDQVRNAVLAMADEVMDSHHTTELIDELRPDVVTEIGRGAKSSQLLRDNAVRAGAITISNGVQARDLVRMAGLARQLHGTVRQLDHRGSGDLHAADVAVLRDLTIFSSREPAFDAYLRKTAHAFAFDSIRHPEKVIGPASTRFREALQYTLAHRDRVEPGEVVLGARVRKRLLGDPGEIGRGYLELRVLAEDGSIRDDEIAPTLDTEVLIIHFERPARGRVGTQIRHAVRTGLRGDPLVQRSRDAVDRQMQADSSLREPAGLAETVARTEAVEHVVFQLAMFHLLQQHRPGLFAHGHVFLEATDLFGWVTSLVIGNAVAPGDAVELLSHVLHTPSQASGRLPELVVAMCEKIQDSELPLLSTAGSSVLTRGGLRRETMAFLELATGGQPLRPVRLQASATVIGLAYGNQLHRVSTSPHPRNTLLVRTPEELWGHGLNSDLDAAESHALLSATSAHRAVREFAQTRNMLFSAINSYIHPGEQVVGFGAGGSESMTIFFRREGNDELLVRKVLSEALSTARWDAEGTGVMLPPFTKAKRQAEYLAALPDALDGFLPGVKNVIERQVMAVEAGGDPRISRELIYEMTFIEGLEVGQFVRRHRPPAAVIAKLYEQIMTFLHHDVHSHRRTPSPGATLEEQYFRKIEDRLQLCRETAPKTFNPELLDTDEIIINGRRYRNYRSLLSAFRGNADYAQRLEARVHSLVIGDTNTENIKIGDIVPLQSAAQLIREGAPASEVTEALAAITPSSIGLKFLDPRAIGFRSEGAQTLDDPMYDNKPWHNSIGHYDEMHNEYFDLELTKASVGTPRIDVRFHENNPFQKVYRVRDVTELGLAVDPTAPDGIEDYFAQVMRSVYQSDDRTKSQHQVDDPHWVIRFVFVMGTHFTAMPPFHFASEIDGSVIDSPEVQRRPLAIYCEGLKWLNWALEMLEGTRTDFLGLPAMTDLAPTVVPEQPDPSTTTRT</sequence>
<gene>
    <name evidence="2" type="ORF">SANBI_001141</name>
</gene>
<name>A0AAF0Z695_9MICO</name>
<organism evidence="2 3">
    <name type="scientific">Sanguibacter biliveldensis</name>
    <dbReference type="NCBI Taxonomy" id="3030830"/>
    <lineage>
        <taxon>Bacteria</taxon>
        <taxon>Bacillati</taxon>
        <taxon>Actinomycetota</taxon>
        <taxon>Actinomycetes</taxon>
        <taxon>Micrococcales</taxon>
        <taxon>Sanguibacteraceae</taxon>
        <taxon>Sanguibacter</taxon>
    </lineage>
</organism>
<dbReference type="Gene3D" id="3.30.70.250">
    <property type="entry name" value="Malonyl-CoA ACP transacylase, ACP-binding"/>
    <property type="match status" value="1"/>
</dbReference>
<dbReference type="GO" id="GO:0016740">
    <property type="term" value="F:transferase activity"/>
    <property type="evidence" value="ECO:0007669"/>
    <property type="project" value="InterPro"/>
</dbReference>
<dbReference type="KEGG" id="sbil:SANBI_001141"/>
<accession>A0AAF0Z695</accession>
<protein>
    <submittedName>
        <fullName evidence="2">Uncharacterized protein</fullName>
    </submittedName>
</protein>
<dbReference type="InterPro" id="IPR001227">
    <property type="entry name" value="Ac_transferase_dom_sf"/>
</dbReference>
<reference evidence="3" key="1">
    <citation type="submission" date="2023-11" db="EMBL/GenBank/DDBJ databases">
        <authorList>
            <person name="Helweg L.P."/>
            <person name="Kiel A."/>
            <person name="Hitz F."/>
            <person name="Ruckert-Reed C."/>
            <person name="Busche T."/>
            <person name="Kaltschmidt B."/>
            <person name="Kaltschmidt C."/>
        </authorList>
    </citation>
    <scope>NUCLEOTIDE SEQUENCE [LARGE SCALE GENOMIC DNA]</scope>
    <source>
        <strain evidence="3">4.1</strain>
    </source>
</reference>
<proteinExistence type="predicted"/>
<feature type="region of interest" description="Disordered" evidence="1">
    <location>
        <begin position="1"/>
        <end position="30"/>
    </location>
</feature>
<dbReference type="EMBL" id="CP138359">
    <property type="protein sequence ID" value="WPF83460.1"/>
    <property type="molecule type" value="Genomic_DNA"/>
</dbReference>
<keyword evidence="3" id="KW-1185">Reference proteome</keyword>
<dbReference type="Gene3D" id="3.40.366.10">
    <property type="entry name" value="Malonyl-Coenzyme A Acyl Carrier Protein, domain 2"/>
    <property type="match status" value="1"/>
</dbReference>
<dbReference type="SUPFAM" id="SSF52151">
    <property type="entry name" value="FabD/lysophospholipase-like"/>
    <property type="match status" value="1"/>
</dbReference>
<dbReference type="RefSeq" id="WP_319159762.1">
    <property type="nucleotide sequence ID" value="NZ_CP138359.1"/>
</dbReference>